<reference evidence="2 3" key="1">
    <citation type="submission" date="2022-11" db="EMBL/GenBank/DDBJ databases">
        <title>Draft genome sequence of Saccharopolyspora sp. WRP15-2 isolated from rhizosphere soils of wild rice in Thailand.</title>
        <authorList>
            <person name="Duangmal K."/>
            <person name="Kammanee S."/>
            <person name="Muangham S."/>
        </authorList>
    </citation>
    <scope>NUCLEOTIDE SEQUENCE [LARGE SCALE GENOMIC DNA]</scope>
    <source>
        <strain evidence="2 3">WRP15-2</strain>
    </source>
</reference>
<protein>
    <recommendedName>
        <fullName evidence="4">Nitrate reductase</fullName>
    </recommendedName>
</protein>
<comment type="caution">
    <text evidence="2">The sequence shown here is derived from an EMBL/GenBank/DDBJ whole genome shotgun (WGS) entry which is preliminary data.</text>
</comment>
<evidence type="ECO:0000256" key="1">
    <source>
        <dbReference type="SAM" id="MobiDB-lite"/>
    </source>
</evidence>
<proteinExistence type="predicted"/>
<sequence length="98" mass="10490">MNDALNQLLGRSGRPDPDRAARSEEIADLVRTTLGLSSQAAVTVQQLACAEPGCPPIETKLAVLGPEPKRWTIHASVSEVDDDTVRRILTARPEGDCA</sequence>
<organism evidence="2 3">
    <name type="scientific">Saccharopolyspora oryzae</name>
    <dbReference type="NCBI Taxonomy" id="2997343"/>
    <lineage>
        <taxon>Bacteria</taxon>
        <taxon>Bacillati</taxon>
        <taxon>Actinomycetota</taxon>
        <taxon>Actinomycetes</taxon>
        <taxon>Pseudonocardiales</taxon>
        <taxon>Pseudonocardiaceae</taxon>
        <taxon>Saccharopolyspora</taxon>
    </lineage>
</organism>
<name>A0ABT4VBQ3_9PSEU</name>
<evidence type="ECO:0000313" key="3">
    <source>
        <dbReference type="Proteomes" id="UP001210380"/>
    </source>
</evidence>
<evidence type="ECO:0008006" key="4">
    <source>
        <dbReference type="Google" id="ProtNLM"/>
    </source>
</evidence>
<gene>
    <name evidence="2" type="ORF">OU415_35865</name>
</gene>
<accession>A0ABT4VBQ3</accession>
<dbReference type="EMBL" id="JAQGLA010000123">
    <property type="protein sequence ID" value="MDA3630849.1"/>
    <property type="molecule type" value="Genomic_DNA"/>
</dbReference>
<evidence type="ECO:0000313" key="2">
    <source>
        <dbReference type="EMBL" id="MDA3630849.1"/>
    </source>
</evidence>
<dbReference type="Proteomes" id="UP001210380">
    <property type="component" value="Unassembled WGS sequence"/>
</dbReference>
<feature type="region of interest" description="Disordered" evidence="1">
    <location>
        <begin position="1"/>
        <end position="21"/>
    </location>
</feature>
<keyword evidence="3" id="KW-1185">Reference proteome</keyword>
<dbReference type="RefSeq" id="WP_270954130.1">
    <property type="nucleotide sequence ID" value="NZ_JAQGLA010000123.1"/>
</dbReference>